<reference evidence="1" key="1">
    <citation type="submission" date="2014-11" db="EMBL/GenBank/DDBJ databases">
        <authorList>
            <person name="Amaro Gonzalez C."/>
        </authorList>
    </citation>
    <scope>NUCLEOTIDE SEQUENCE</scope>
</reference>
<proteinExistence type="predicted"/>
<reference evidence="1" key="2">
    <citation type="journal article" date="2015" name="Fish Shellfish Immunol.">
        <title>Early steps in the European eel (Anguilla anguilla)-Vibrio vulnificus interaction in the gills: Role of the RtxA13 toxin.</title>
        <authorList>
            <person name="Callol A."/>
            <person name="Pajuelo D."/>
            <person name="Ebbesson L."/>
            <person name="Teles M."/>
            <person name="MacKenzie S."/>
            <person name="Amaro C."/>
        </authorList>
    </citation>
    <scope>NUCLEOTIDE SEQUENCE</scope>
</reference>
<sequence>MRVSYFVLCATLVYLCVGTGHIIRFCY</sequence>
<accession>A0A0E9VGS8</accession>
<dbReference type="EMBL" id="GBXM01031253">
    <property type="protein sequence ID" value="JAH77324.1"/>
    <property type="molecule type" value="Transcribed_RNA"/>
</dbReference>
<name>A0A0E9VGS8_ANGAN</name>
<organism evidence="1">
    <name type="scientific">Anguilla anguilla</name>
    <name type="common">European freshwater eel</name>
    <name type="synonym">Muraena anguilla</name>
    <dbReference type="NCBI Taxonomy" id="7936"/>
    <lineage>
        <taxon>Eukaryota</taxon>
        <taxon>Metazoa</taxon>
        <taxon>Chordata</taxon>
        <taxon>Craniata</taxon>
        <taxon>Vertebrata</taxon>
        <taxon>Euteleostomi</taxon>
        <taxon>Actinopterygii</taxon>
        <taxon>Neopterygii</taxon>
        <taxon>Teleostei</taxon>
        <taxon>Anguilliformes</taxon>
        <taxon>Anguillidae</taxon>
        <taxon>Anguilla</taxon>
    </lineage>
</organism>
<dbReference type="AlphaFoldDB" id="A0A0E9VGS8"/>
<evidence type="ECO:0000313" key="1">
    <source>
        <dbReference type="EMBL" id="JAH77324.1"/>
    </source>
</evidence>
<protein>
    <submittedName>
        <fullName evidence="1">Uncharacterized protein</fullName>
    </submittedName>
</protein>